<name>A0A1Y1Z7E6_9FUNG</name>
<proteinExistence type="predicted"/>
<dbReference type="STRING" id="1754190.A0A1Y1Z7E6"/>
<dbReference type="PANTHER" id="PTHR28096:SF1">
    <property type="entry name" value="PROTEIN FAF1"/>
    <property type="match status" value="1"/>
</dbReference>
<dbReference type="AlphaFoldDB" id="A0A1Y1Z7E6"/>
<dbReference type="Proteomes" id="UP000193920">
    <property type="component" value="Unassembled WGS sequence"/>
</dbReference>
<keyword evidence="3" id="KW-1185">Reference proteome</keyword>
<dbReference type="EMBL" id="MCOG01000441">
    <property type="protein sequence ID" value="ORY06171.1"/>
    <property type="molecule type" value="Genomic_DNA"/>
</dbReference>
<feature type="non-terminal residue" evidence="2">
    <location>
        <position position="285"/>
    </location>
</feature>
<evidence type="ECO:0000313" key="2">
    <source>
        <dbReference type="EMBL" id="ORY06171.1"/>
    </source>
</evidence>
<dbReference type="InterPro" id="IPR053030">
    <property type="entry name" value="Ribosomal_biogenesis_FAF1-like"/>
</dbReference>
<evidence type="ECO:0000256" key="1">
    <source>
        <dbReference type="SAM" id="MobiDB-lite"/>
    </source>
</evidence>
<sequence>MKHKLDTWTEEDEEDLKLEALLSKKGFKHKETHENENLIPLNIKGDNIEDIIPISHATTKKVETVKQPEVVVFNDTGIRSTTKKSKQDWKQFMSSKVMDINAKKKVVQQKRTQEEIDQDKEDDMNDQELMNILEATKLVENYAAQELTGEDLRRYKKRKLVELGIKESKAPKMPFKQRLIVKQSQIMKNAKDLQNAKDMGLYDPSIKNKWKLDNKGPIKRDRGIHGQVGHYKNGVLTISKAEILHRNTRDPSSKSFGRIESTDDSLRRARNGSKRRAKEKRESII</sequence>
<dbReference type="PANTHER" id="PTHR28096">
    <property type="entry name" value="PROTEIN FAF1"/>
    <property type="match status" value="1"/>
</dbReference>
<gene>
    <name evidence="2" type="ORF">LY90DRAFT_709219</name>
</gene>
<dbReference type="GO" id="GO:0000462">
    <property type="term" value="P:maturation of SSU-rRNA from tricistronic rRNA transcript (SSU-rRNA, 5.8S rRNA, LSU-rRNA)"/>
    <property type="evidence" value="ECO:0007669"/>
    <property type="project" value="TreeGrafter"/>
</dbReference>
<accession>A0A1Y1Z7E6</accession>
<feature type="compositionally biased region" description="Basic residues" evidence="1">
    <location>
        <begin position="268"/>
        <end position="278"/>
    </location>
</feature>
<organism evidence="2 3">
    <name type="scientific">Neocallimastix californiae</name>
    <dbReference type="NCBI Taxonomy" id="1754190"/>
    <lineage>
        <taxon>Eukaryota</taxon>
        <taxon>Fungi</taxon>
        <taxon>Fungi incertae sedis</taxon>
        <taxon>Chytridiomycota</taxon>
        <taxon>Chytridiomycota incertae sedis</taxon>
        <taxon>Neocallimastigomycetes</taxon>
        <taxon>Neocallimastigales</taxon>
        <taxon>Neocallimastigaceae</taxon>
        <taxon>Neocallimastix</taxon>
    </lineage>
</organism>
<protein>
    <submittedName>
        <fullName evidence="2">Uncharacterized protein</fullName>
    </submittedName>
</protein>
<dbReference type="InterPro" id="IPR027973">
    <property type="entry name" value="FSAF1-like"/>
</dbReference>
<reference evidence="2 3" key="1">
    <citation type="submission" date="2016-08" db="EMBL/GenBank/DDBJ databases">
        <title>A Parts List for Fungal Cellulosomes Revealed by Comparative Genomics.</title>
        <authorList>
            <consortium name="DOE Joint Genome Institute"/>
            <person name="Haitjema C.H."/>
            <person name="Gilmore S.P."/>
            <person name="Henske J.K."/>
            <person name="Solomon K.V."/>
            <person name="De Groot R."/>
            <person name="Kuo A."/>
            <person name="Mondo S.J."/>
            <person name="Salamov A.A."/>
            <person name="Labutti K."/>
            <person name="Zhao Z."/>
            <person name="Chiniquy J."/>
            <person name="Barry K."/>
            <person name="Brewer H.M."/>
            <person name="Purvine S.O."/>
            <person name="Wright A.T."/>
            <person name="Boxma B."/>
            <person name="Van Alen T."/>
            <person name="Hackstein J.H."/>
            <person name="Baker S.E."/>
            <person name="Grigoriev I.V."/>
            <person name="O'Malley M.A."/>
        </authorList>
    </citation>
    <scope>NUCLEOTIDE SEQUENCE [LARGE SCALE GENOMIC DNA]</scope>
    <source>
        <strain evidence="2 3">G1</strain>
    </source>
</reference>
<dbReference type="Pfam" id="PF15375">
    <property type="entry name" value="FSAF1"/>
    <property type="match status" value="1"/>
</dbReference>
<comment type="caution">
    <text evidence="2">The sequence shown here is derived from an EMBL/GenBank/DDBJ whole genome shotgun (WGS) entry which is preliminary data.</text>
</comment>
<dbReference type="GO" id="GO:0005730">
    <property type="term" value="C:nucleolus"/>
    <property type="evidence" value="ECO:0007669"/>
    <property type="project" value="TreeGrafter"/>
</dbReference>
<dbReference type="OrthoDB" id="5556956at2759"/>
<feature type="region of interest" description="Disordered" evidence="1">
    <location>
        <begin position="246"/>
        <end position="285"/>
    </location>
</feature>
<evidence type="ECO:0000313" key="3">
    <source>
        <dbReference type="Proteomes" id="UP000193920"/>
    </source>
</evidence>